<dbReference type="PANTHER" id="PTHR45792:SF8">
    <property type="entry name" value="DIACYLGLYCEROL LIPASE-ALPHA"/>
    <property type="match status" value="1"/>
</dbReference>
<dbReference type="Pfam" id="PF01764">
    <property type="entry name" value="Lipase_3"/>
    <property type="match status" value="1"/>
</dbReference>
<protein>
    <recommendedName>
        <fullName evidence="14">sn-1-specific diacylglycerol lipase</fullName>
        <ecNumber evidence="14">3.1.1.116</ecNumber>
    </recommendedName>
</protein>
<evidence type="ECO:0000256" key="14">
    <source>
        <dbReference type="ARBA" id="ARBA00026104"/>
    </source>
</evidence>
<name>A0A1X0R9I8_RHIZD</name>
<comment type="cofactor">
    <cofactor evidence="1">
        <name>Ca(2+)</name>
        <dbReference type="ChEBI" id="CHEBI:29108"/>
    </cofactor>
</comment>
<evidence type="ECO:0000256" key="5">
    <source>
        <dbReference type="ARBA" id="ARBA00022692"/>
    </source>
</evidence>
<evidence type="ECO:0000259" key="16">
    <source>
        <dbReference type="Pfam" id="PF01764"/>
    </source>
</evidence>
<evidence type="ECO:0000256" key="4">
    <source>
        <dbReference type="ARBA" id="ARBA00022553"/>
    </source>
</evidence>
<dbReference type="PANTHER" id="PTHR45792">
    <property type="entry name" value="DIACYLGLYCEROL LIPASE HOMOLOG-RELATED"/>
    <property type="match status" value="1"/>
</dbReference>
<evidence type="ECO:0000256" key="1">
    <source>
        <dbReference type="ARBA" id="ARBA00001913"/>
    </source>
</evidence>
<dbReference type="VEuPathDB" id="FungiDB:BCV72DRAFT_203099"/>
<dbReference type="OrthoDB" id="438440at2759"/>
<proteinExistence type="predicted"/>
<evidence type="ECO:0000256" key="10">
    <source>
        <dbReference type="ARBA" id="ARBA00022989"/>
    </source>
</evidence>
<feature type="domain" description="Fungal lipase-type" evidence="16">
    <location>
        <begin position="268"/>
        <end position="404"/>
    </location>
</feature>
<comment type="subcellular location">
    <subcellularLocation>
        <location evidence="2">Cell membrane</location>
        <topology evidence="2">Multi-pass membrane protein</topology>
    </subcellularLocation>
</comment>
<evidence type="ECO:0000256" key="3">
    <source>
        <dbReference type="ARBA" id="ARBA00022475"/>
    </source>
</evidence>
<dbReference type="EC" id="3.1.1.116" evidence="14"/>
<dbReference type="InterPro" id="IPR052214">
    <property type="entry name" value="DAG_Lipase-Related"/>
</dbReference>
<evidence type="ECO:0000256" key="9">
    <source>
        <dbReference type="ARBA" id="ARBA00022963"/>
    </source>
</evidence>
<keyword evidence="6" id="KW-0479">Metal-binding</keyword>
<evidence type="ECO:0000256" key="8">
    <source>
        <dbReference type="ARBA" id="ARBA00022837"/>
    </source>
</evidence>
<feature type="compositionally biased region" description="Low complexity" evidence="15">
    <location>
        <begin position="575"/>
        <end position="597"/>
    </location>
</feature>
<evidence type="ECO:0000256" key="7">
    <source>
        <dbReference type="ARBA" id="ARBA00022801"/>
    </source>
</evidence>
<dbReference type="GO" id="GO:0016298">
    <property type="term" value="F:lipase activity"/>
    <property type="evidence" value="ECO:0007669"/>
    <property type="project" value="TreeGrafter"/>
</dbReference>
<dbReference type="GO" id="GO:0046872">
    <property type="term" value="F:metal ion binding"/>
    <property type="evidence" value="ECO:0007669"/>
    <property type="project" value="UniProtKB-KW"/>
</dbReference>
<feature type="region of interest" description="Disordered" evidence="15">
    <location>
        <begin position="569"/>
        <end position="602"/>
    </location>
</feature>
<feature type="compositionally biased region" description="Polar residues" evidence="15">
    <location>
        <begin position="486"/>
        <end position="510"/>
    </location>
</feature>
<keyword evidence="3" id="KW-1003">Cell membrane</keyword>
<evidence type="ECO:0000256" key="11">
    <source>
        <dbReference type="ARBA" id="ARBA00023098"/>
    </source>
</evidence>
<evidence type="ECO:0000256" key="2">
    <source>
        <dbReference type="ARBA" id="ARBA00004651"/>
    </source>
</evidence>
<evidence type="ECO:0000256" key="12">
    <source>
        <dbReference type="ARBA" id="ARBA00023136"/>
    </source>
</evidence>
<organism evidence="17">
    <name type="scientific">Rhizopus microsporus var. microsporus</name>
    <dbReference type="NCBI Taxonomy" id="86635"/>
    <lineage>
        <taxon>Eukaryota</taxon>
        <taxon>Fungi</taxon>
        <taxon>Fungi incertae sedis</taxon>
        <taxon>Mucoromycota</taxon>
        <taxon>Mucoromycotina</taxon>
        <taxon>Mucoromycetes</taxon>
        <taxon>Mucorales</taxon>
        <taxon>Mucorineae</taxon>
        <taxon>Rhizopodaceae</taxon>
        <taxon>Rhizopus</taxon>
    </lineage>
</organism>
<keyword evidence="11" id="KW-0443">Lipid metabolism</keyword>
<keyword evidence="4" id="KW-0597">Phosphoprotein</keyword>
<keyword evidence="5" id="KW-0812">Transmembrane</keyword>
<dbReference type="Proteomes" id="UP000242414">
    <property type="component" value="Unassembled WGS sequence"/>
</dbReference>
<evidence type="ECO:0000313" key="17">
    <source>
        <dbReference type="EMBL" id="ORE08682.1"/>
    </source>
</evidence>
<feature type="region of interest" description="Disordered" evidence="15">
    <location>
        <begin position="476"/>
        <end position="516"/>
    </location>
</feature>
<dbReference type="GO" id="GO:0016042">
    <property type="term" value="P:lipid catabolic process"/>
    <property type="evidence" value="ECO:0007669"/>
    <property type="project" value="UniProtKB-KW"/>
</dbReference>
<keyword evidence="8" id="KW-0106">Calcium</keyword>
<evidence type="ECO:0000256" key="6">
    <source>
        <dbReference type="ARBA" id="ARBA00022723"/>
    </source>
</evidence>
<dbReference type="SUPFAM" id="SSF53474">
    <property type="entry name" value="alpha/beta-Hydrolases"/>
    <property type="match status" value="1"/>
</dbReference>
<dbReference type="EMBL" id="KV921885">
    <property type="protein sequence ID" value="ORE08682.1"/>
    <property type="molecule type" value="Genomic_DNA"/>
</dbReference>
<reference evidence="17" key="1">
    <citation type="journal article" date="2016" name="Proc. Natl. Acad. Sci. U.S.A.">
        <title>Lipid metabolic changes in an early divergent fungus govern the establishment of a mutualistic symbiosis with endobacteria.</title>
        <authorList>
            <person name="Lastovetsky O.A."/>
            <person name="Gaspar M.L."/>
            <person name="Mondo S.J."/>
            <person name="LaButti K.M."/>
            <person name="Sandor L."/>
            <person name="Grigoriev I.V."/>
            <person name="Henry S.A."/>
            <person name="Pawlowska T.E."/>
        </authorList>
    </citation>
    <scope>NUCLEOTIDE SEQUENCE [LARGE SCALE GENOMIC DNA]</scope>
    <source>
        <strain evidence="17">ATCC 52814</strain>
    </source>
</reference>
<keyword evidence="9" id="KW-0442">Lipid degradation</keyword>
<gene>
    <name evidence="17" type="ORF">BCV72DRAFT_203099</name>
</gene>
<keyword evidence="10" id="KW-1133">Transmembrane helix</keyword>
<dbReference type="Gene3D" id="3.40.50.1820">
    <property type="entry name" value="alpha/beta hydrolase"/>
    <property type="match status" value="1"/>
</dbReference>
<keyword evidence="12" id="KW-0472">Membrane</keyword>
<dbReference type="CDD" id="cd00519">
    <property type="entry name" value="Lipase_3"/>
    <property type="match status" value="1"/>
</dbReference>
<keyword evidence="7 17" id="KW-0378">Hydrolase</keyword>
<evidence type="ECO:0000256" key="15">
    <source>
        <dbReference type="SAM" id="MobiDB-lite"/>
    </source>
</evidence>
<dbReference type="GO" id="GO:0005886">
    <property type="term" value="C:plasma membrane"/>
    <property type="evidence" value="ECO:0007669"/>
    <property type="project" value="UniProtKB-SubCell"/>
</dbReference>
<dbReference type="AlphaFoldDB" id="A0A1X0R9I8"/>
<dbReference type="InterPro" id="IPR002921">
    <property type="entry name" value="Fungal_lipase-type"/>
</dbReference>
<dbReference type="InterPro" id="IPR029058">
    <property type="entry name" value="AB_hydrolase_fold"/>
</dbReference>
<evidence type="ECO:0000256" key="13">
    <source>
        <dbReference type="ARBA" id="ARBA00024531"/>
    </source>
</evidence>
<accession>A0A1X0R9I8</accession>
<comment type="catalytic activity">
    <reaction evidence="13">
        <text>a 1,2-diacyl-sn-glycerol + H2O = a 2-acylglycerol + a fatty acid + H(+)</text>
        <dbReference type="Rhea" id="RHEA:33275"/>
        <dbReference type="ChEBI" id="CHEBI:15377"/>
        <dbReference type="ChEBI" id="CHEBI:15378"/>
        <dbReference type="ChEBI" id="CHEBI:17389"/>
        <dbReference type="ChEBI" id="CHEBI:17815"/>
        <dbReference type="ChEBI" id="CHEBI:28868"/>
        <dbReference type="EC" id="3.1.1.116"/>
    </reaction>
    <physiologicalReaction direction="left-to-right" evidence="13">
        <dbReference type="Rhea" id="RHEA:33276"/>
    </physiologicalReaction>
</comment>
<sequence>MTPYIGSIQVRVRYSFQHPSTQDEQEILDDFYSHQNVSSLFKRKNSSVYTGTDDYSSSSAQSDIIENYHDAVEPNLVLVDRPVVEPQNDSTVDLMFQKKLNQTNVDFPKTDSENKRKDDVEISDTASIKSHNFGDKNFAFKWINESFEEVALSHPSLDRMIGLVVSPQTRILLRAVVKMINAFGQGFKITILQLISSLSLLQNFYAEIPRTCHHCLYVMKTKSNKEAIVRYLKIPPEDLLGYEYGLRKGAVFQPSYFVSYDQAHEAVVLGIRGTWSLYDCITDLVCEYRPWRGGLIHSGLLASAQWFFTRIIPQIFLYIGQQKTRPISSFIITGHSLGAGTASILTMMVADHLDQLRELSNNPDFKVRCFAYAPVASVSLELCEKYKEFIDSFVCHDDIVARLSYGAASCAKELIMDSVIAVDGLGGSSKVNSNPTLRKECFDILQARRKEIYYGKEPRYPLLYIPGRVYQFRRQPKPSNPHLKKFSTQPLPGTTTSRRKSFASSASEPNLNLPKKEDNTCSFTLHHSSSMLSEEVVISKTCLEDHMVVTYLNAFQTVRQDCMRQAAARKRTDSETNSFVSSSSTLKQSSSSSPSSSKIKLNDLSSSFNHLDEEGIVK</sequence>